<dbReference type="PROSITE" id="PS00107">
    <property type="entry name" value="PROTEIN_KINASE_ATP"/>
    <property type="match status" value="1"/>
</dbReference>
<dbReference type="CDD" id="cd05581">
    <property type="entry name" value="STKc_PDK1"/>
    <property type="match status" value="1"/>
</dbReference>
<feature type="binding site" evidence="10">
    <location>
        <position position="40"/>
    </location>
    <ligand>
        <name>ATP</name>
        <dbReference type="ChEBI" id="CHEBI:30616"/>
    </ligand>
</feature>
<dbReference type="PROSITE" id="PS00108">
    <property type="entry name" value="PROTEIN_KINASE_ST"/>
    <property type="match status" value="1"/>
</dbReference>
<feature type="compositionally biased region" description="Low complexity" evidence="11">
    <location>
        <begin position="714"/>
        <end position="744"/>
    </location>
</feature>
<feature type="compositionally biased region" description="Polar residues" evidence="11">
    <location>
        <begin position="524"/>
        <end position="534"/>
    </location>
</feature>
<keyword evidence="3" id="KW-0723">Serine/threonine-protein kinase</keyword>
<feature type="compositionally biased region" description="Low complexity" evidence="11">
    <location>
        <begin position="511"/>
        <end position="523"/>
    </location>
</feature>
<feature type="compositionally biased region" description="Polar residues" evidence="11">
    <location>
        <begin position="357"/>
        <end position="371"/>
    </location>
</feature>
<feature type="compositionally biased region" description="Polar residues" evidence="11">
    <location>
        <begin position="434"/>
        <end position="456"/>
    </location>
</feature>
<dbReference type="InterPro" id="IPR057614">
    <property type="entry name" value="PH_PKH3_C"/>
</dbReference>
<evidence type="ECO:0000256" key="4">
    <source>
        <dbReference type="ARBA" id="ARBA00022679"/>
    </source>
</evidence>
<evidence type="ECO:0000256" key="9">
    <source>
        <dbReference type="ARBA" id="ARBA00048679"/>
    </source>
</evidence>
<reference evidence="13 14" key="1">
    <citation type="journal article" date="2016" name="Proc. Natl. Acad. Sci. U.S.A.">
        <title>Comparative genomics of biotechnologically important yeasts.</title>
        <authorList>
            <person name="Riley R."/>
            <person name="Haridas S."/>
            <person name="Wolfe K.H."/>
            <person name="Lopes M.R."/>
            <person name="Hittinger C.T."/>
            <person name="Goeker M."/>
            <person name="Salamov A.A."/>
            <person name="Wisecaver J.H."/>
            <person name="Long T.M."/>
            <person name="Calvey C.H."/>
            <person name="Aerts A.L."/>
            <person name="Barry K.W."/>
            <person name="Choi C."/>
            <person name="Clum A."/>
            <person name="Coughlan A.Y."/>
            <person name="Deshpande S."/>
            <person name="Douglass A.P."/>
            <person name="Hanson S.J."/>
            <person name="Klenk H.-P."/>
            <person name="LaButti K.M."/>
            <person name="Lapidus A."/>
            <person name="Lindquist E.A."/>
            <person name="Lipzen A.M."/>
            <person name="Meier-Kolthoff J.P."/>
            <person name="Ohm R.A."/>
            <person name="Otillar R.P."/>
            <person name="Pangilinan J.L."/>
            <person name="Peng Y."/>
            <person name="Rokas A."/>
            <person name="Rosa C.A."/>
            <person name="Scheuner C."/>
            <person name="Sibirny A.A."/>
            <person name="Slot J.C."/>
            <person name="Stielow J.B."/>
            <person name="Sun H."/>
            <person name="Kurtzman C.P."/>
            <person name="Blackwell M."/>
            <person name="Grigoriev I.V."/>
            <person name="Jeffries T.W."/>
        </authorList>
    </citation>
    <scope>NUCLEOTIDE SEQUENCE [LARGE SCALE GENOMIC DNA]</scope>
    <source>
        <strain evidence="14">ATCC 18201 / CBS 1600 / BCRC 20928 / JCM 3617 / NBRC 0987 / NRRL Y-1542</strain>
    </source>
</reference>
<dbReference type="EC" id="2.7.11.1" evidence="2"/>
<dbReference type="InterPro" id="IPR017441">
    <property type="entry name" value="Protein_kinase_ATP_BS"/>
</dbReference>
<evidence type="ECO:0000256" key="7">
    <source>
        <dbReference type="ARBA" id="ARBA00022840"/>
    </source>
</evidence>
<feature type="region of interest" description="Disordered" evidence="11">
    <location>
        <begin position="341"/>
        <end position="460"/>
    </location>
</feature>
<dbReference type="GO" id="GO:0000196">
    <property type="term" value="P:cell integrity MAPK cascade"/>
    <property type="evidence" value="ECO:0007669"/>
    <property type="project" value="UniProtKB-ARBA"/>
</dbReference>
<evidence type="ECO:0000256" key="10">
    <source>
        <dbReference type="PROSITE-ProRule" id="PRU10141"/>
    </source>
</evidence>
<evidence type="ECO:0000256" key="3">
    <source>
        <dbReference type="ARBA" id="ARBA00022527"/>
    </source>
</evidence>
<dbReference type="Gene3D" id="1.10.510.10">
    <property type="entry name" value="Transferase(Phosphotransferase) domain 1"/>
    <property type="match status" value="1"/>
</dbReference>
<evidence type="ECO:0000259" key="12">
    <source>
        <dbReference type="PROSITE" id="PS50011"/>
    </source>
</evidence>
<keyword evidence="5 10" id="KW-0547">Nucleotide-binding</keyword>
<dbReference type="RefSeq" id="XP_020072316.1">
    <property type="nucleotide sequence ID" value="XM_020214326.1"/>
</dbReference>
<feature type="region of interest" description="Disordered" evidence="11">
    <location>
        <begin position="709"/>
        <end position="789"/>
    </location>
</feature>
<dbReference type="InterPro" id="IPR008271">
    <property type="entry name" value="Ser/Thr_kinase_AS"/>
</dbReference>
<dbReference type="FunFam" id="1.10.510.10:FF:000534">
    <property type="entry name" value="Serine/threonine-protein kinase PKH2"/>
    <property type="match status" value="1"/>
</dbReference>
<comment type="similarity">
    <text evidence="1">Belongs to the protein kinase superfamily. AGC Ser/Thr protein kinase family. PDPK1 subfamily.</text>
</comment>
<comment type="catalytic activity">
    <reaction evidence="9">
        <text>L-seryl-[protein] + ATP = O-phospho-L-seryl-[protein] + ADP + H(+)</text>
        <dbReference type="Rhea" id="RHEA:17989"/>
        <dbReference type="Rhea" id="RHEA-COMP:9863"/>
        <dbReference type="Rhea" id="RHEA-COMP:11604"/>
        <dbReference type="ChEBI" id="CHEBI:15378"/>
        <dbReference type="ChEBI" id="CHEBI:29999"/>
        <dbReference type="ChEBI" id="CHEBI:30616"/>
        <dbReference type="ChEBI" id="CHEBI:83421"/>
        <dbReference type="ChEBI" id="CHEBI:456216"/>
        <dbReference type="EC" id="2.7.11.1"/>
    </reaction>
</comment>
<dbReference type="GO" id="GO:0005524">
    <property type="term" value="F:ATP binding"/>
    <property type="evidence" value="ECO:0007669"/>
    <property type="project" value="UniProtKB-UniRule"/>
</dbReference>
<evidence type="ECO:0000313" key="14">
    <source>
        <dbReference type="Proteomes" id="UP000094389"/>
    </source>
</evidence>
<comment type="catalytic activity">
    <reaction evidence="8">
        <text>L-threonyl-[protein] + ATP = O-phospho-L-threonyl-[protein] + ADP + H(+)</text>
        <dbReference type="Rhea" id="RHEA:46608"/>
        <dbReference type="Rhea" id="RHEA-COMP:11060"/>
        <dbReference type="Rhea" id="RHEA-COMP:11605"/>
        <dbReference type="ChEBI" id="CHEBI:15378"/>
        <dbReference type="ChEBI" id="CHEBI:30013"/>
        <dbReference type="ChEBI" id="CHEBI:30616"/>
        <dbReference type="ChEBI" id="CHEBI:61977"/>
        <dbReference type="ChEBI" id="CHEBI:456216"/>
        <dbReference type="EC" id="2.7.11.1"/>
    </reaction>
</comment>
<feature type="compositionally biased region" description="Polar residues" evidence="11">
    <location>
        <begin position="394"/>
        <end position="414"/>
    </location>
</feature>
<dbReference type="Pfam" id="PF00069">
    <property type="entry name" value="Pkinase"/>
    <property type="match status" value="1"/>
</dbReference>
<evidence type="ECO:0000256" key="11">
    <source>
        <dbReference type="SAM" id="MobiDB-lite"/>
    </source>
</evidence>
<evidence type="ECO:0000256" key="8">
    <source>
        <dbReference type="ARBA" id="ARBA00047899"/>
    </source>
</evidence>
<dbReference type="OrthoDB" id="347657at2759"/>
<name>A0A1E4S6X9_CYBJN</name>
<feature type="region of interest" description="Disordered" evidence="11">
    <location>
        <begin position="473"/>
        <end position="548"/>
    </location>
</feature>
<keyword evidence="4" id="KW-0808">Transferase</keyword>
<dbReference type="Gene3D" id="3.30.200.20">
    <property type="entry name" value="Phosphorylase Kinase, domain 1"/>
    <property type="match status" value="1"/>
</dbReference>
<evidence type="ECO:0000256" key="1">
    <source>
        <dbReference type="ARBA" id="ARBA00010006"/>
    </source>
</evidence>
<evidence type="ECO:0000256" key="5">
    <source>
        <dbReference type="ARBA" id="ARBA00022741"/>
    </source>
</evidence>
<dbReference type="PANTHER" id="PTHR24356">
    <property type="entry name" value="SERINE/THREONINE-PROTEIN KINASE"/>
    <property type="match status" value="1"/>
</dbReference>
<proteinExistence type="inferred from homology"/>
<dbReference type="InterPro" id="IPR000719">
    <property type="entry name" value="Prot_kinase_dom"/>
</dbReference>
<evidence type="ECO:0000256" key="2">
    <source>
        <dbReference type="ARBA" id="ARBA00012513"/>
    </source>
</evidence>
<evidence type="ECO:0000256" key="6">
    <source>
        <dbReference type="ARBA" id="ARBA00022777"/>
    </source>
</evidence>
<gene>
    <name evidence="13" type="ORF">CYBJADRAFT_166034</name>
</gene>
<feature type="compositionally biased region" description="Polar residues" evidence="11">
    <location>
        <begin position="758"/>
        <end position="773"/>
    </location>
</feature>
<keyword evidence="6 13" id="KW-0418">Kinase</keyword>
<accession>A0A1E4S6X9</accession>
<dbReference type="FunFam" id="3.30.200.20:FF:000128">
    <property type="entry name" value="Serine/threonine-protein kinase ksg1"/>
    <property type="match status" value="1"/>
</dbReference>
<dbReference type="SMART" id="SM00220">
    <property type="entry name" value="S_TKc"/>
    <property type="match status" value="1"/>
</dbReference>
<dbReference type="PANTHER" id="PTHR24356:SF163">
    <property type="entry name" value="3-PHOSPHOINOSITIDE-DEPENDENT PROTEIN KINASE 1-RELATED"/>
    <property type="match status" value="1"/>
</dbReference>
<organism evidence="13 14">
    <name type="scientific">Cyberlindnera jadinii (strain ATCC 18201 / CBS 1600 / BCRC 20928 / JCM 3617 / NBRC 0987 / NRRL Y-1542)</name>
    <name type="common">Torula yeast</name>
    <name type="synonym">Candida utilis</name>
    <dbReference type="NCBI Taxonomy" id="983966"/>
    <lineage>
        <taxon>Eukaryota</taxon>
        <taxon>Fungi</taxon>
        <taxon>Dikarya</taxon>
        <taxon>Ascomycota</taxon>
        <taxon>Saccharomycotina</taxon>
        <taxon>Saccharomycetes</taxon>
        <taxon>Phaffomycetales</taxon>
        <taxon>Phaffomycetaceae</taxon>
        <taxon>Cyberlindnera</taxon>
    </lineage>
</organism>
<dbReference type="GeneID" id="30988722"/>
<feature type="compositionally biased region" description="Low complexity" evidence="11">
    <location>
        <begin position="415"/>
        <end position="433"/>
    </location>
</feature>
<dbReference type="InterPro" id="IPR050236">
    <property type="entry name" value="Ser_Thr_kinase_AGC"/>
</dbReference>
<dbReference type="InterPro" id="IPR011009">
    <property type="entry name" value="Kinase-like_dom_sf"/>
</dbReference>
<dbReference type="Pfam" id="PF25347">
    <property type="entry name" value="PH_PKH3_C"/>
    <property type="match status" value="1"/>
</dbReference>
<protein>
    <recommendedName>
        <fullName evidence="2">non-specific serine/threonine protein kinase</fullName>
        <ecNumber evidence="2">2.7.11.1</ecNumber>
    </recommendedName>
</protein>
<dbReference type="SUPFAM" id="SSF56112">
    <property type="entry name" value="Protein kinase-like (PK-like)"/>
    <property type="match status" value="1"/>
</dbReference>
<feature type="compositionally biased region" description="Low complexity" evidence="11">
    <location>
        <begin position="475"/>
        <end position="485"/>
    </location>
</feature>
<evidence type="ECO:0000313" key="13">
    <source>
        <dbReference type="EMBL" id="ODV75277.1"/>
    </source>
</evidence>
<keyword evidence="14" id="KW-1185">Reference proteome</keyword>
<dbReference type="STRING" id="983966.A0A1E4S6X9"/>
<dbReference type="GO" id="GO:0004674">
    <property type="term" value="F:protein serine/threonine kinase activity"/>
    <property type="evidence" value="ECO:0007669"/>
    <property type="project" value="UniProtKB-KW"/>
</dbReference>
<dbReference type="Proteomes" id="UP000094389">
    <property type="component" value="Unassembled WGS sequence"/>
</dbReference>
<dbReference type="InterPro" id="IPR039046">
    <property type="entry name" value="PDPK1"/>
</dbReference>
<keyword evidence="7 10" id="KW-0067">ATP-binding</keyword>
<feature type="compositionally biased region" description="Polar residues" evidence="11">
    <location>
        <begin position="378"/>
        <end position="387"/>
    </location>
</feature>
<feature type="domain" description="Protein kinase" evidence="12">
    <location>
        <begin position="11"/>
        <end position="274"/>
    </location>
</feature>
<dbReference type="PROSITE" id="PS50011">
    <property type="entry name" value="PROTEIN_KINASE_DOM"/>
    <property type="match status" value="1"/>
</dbReference>
<dbReference type="OMA" id="AMYDYEF"/>
<sequence length="803" mass="90124">MATRKKGVDDFQFGSRLGEGSYSQVFKAVDKQSRKVYAIKILSKKHIVKEKKIKYVNIEKSTLNRLGHHAGIVTLYYTFQDENSLYFVIDMAEFGELLTLIRKYGSLSESCTKYYMVQLIDAVDFMHSKGVIHRDLKPENILVNGDMRLMITDFGAAKLLDSDDLQRKDPNELYSASSFVGTAEYVSPELLKDNKCGFASDVWAIGCILYQFIVGLPPFKGKTEYLTFEKIVSLNYQWPQYYIPDLIKDVVYHLLQLDPCSRLTIRQLQQHPWFAHLQWENKSQIWGVPPPKMEPYNHMLEQFTQSSAQFSQLRIKKQPASAMKKQLLNNTINQIRNESTGMLYNDSPMKTALPKVSPTQTSPTRLRAQQPTAPPSVSPLQKRQQPTPVMAPLASNSRTNGAKPQVQMRSTPQHQTQPQPILQPKLQPQPQQTMLSQRNGNQPKVVSQAPNTSKAVPNNAPLIKVPQYIADKVEQQQQHQQQQQHNNGTKKQAQQQASAAPKESHRPAARPSQSQTTPSQAPQNKLNGSSTVSPPNIPPPKLSDSLSSSKVISIPEQVLKVLQKSEHIIKLDFIHMSELTSTQCNIKNFENAGLDDLTIHKIVKNNQTTLHTNLRIYGLAITDYGHLILYQQGKLHTVVDLVIDLTDKLFAMYDYEFDEEDQSGYLILEMISKDRLIFLSPLVSKLKGCELVGEDMTWVEALMKTKRLLKDRSPNTSSTPSSSGSPAPASRSSTTSASKPRSPSVKTPGTPPLPQSQPQPEKTRRVASSSMNTGKPRPTPEAKMVQNKKFAGGAAAAAFRRMK</sequence>
<dbReference type="EMBL" id="KV453926">
    <property type="protein sequence ID" value="ODV75277.1"/>
    <property type="molecule type" value="Genomic_DNA"/>
</dbReference>
<dbReference type="AlphaFoldDB" id="A0A1E4S6X9"/>